<evidence type="ECO:0000256" key="1">
    <source>
        <dbReference type="SAM" id="MobiDB-lite"/>
    </source>
</evidence>
<feature type="compositionally biased region" description="Basic and acidic residues" evidence="1">
    <location>
        <begin position="30"/>
        <end position="60"/>
    </location>
</feature>
<name>A0A0C3CPC4_HEBCY</name>
<dbReference type="HOGENOM" id="CLU_2776212_0_0_1"/>
<dbReference type="AlphaFoldDB" id="A0A0C3CPC4"/>
<proteinExistence type="predicted"/>
<gene>
    <name evidence="2" type="ORF">M413DRAFT_442261</name>
</gene>
<keyword evidence="3" id="KW-1185">Reference proteome</keyword>
<organism evidence="2 3">
    <name type="scientific">Hebeloma cylindrosporum</name>
    <dbReference type="NCBI Taxonomy" id="76867"/>
    <lineage>
        <taxon>Eukaryota</taxon>
        <taxon>Fungi</taxon>
        <taxon>Dikarya</taxon>
        <taxon>Basidiomycota</taxon>
        <taxon>Agaricomycotina</taxon>
        <taxon>Agaricomycetes</taxon>
        <taxon>Agaricomycetidae</taxon>
        <taxon>Agaricales</taxon>
        <taxon>Agaricineae</taxon>
        <taxon>Hymenogastraceae</taxon>
        <taxon>Hebeloma</taxon>
    </lineage>
</organism>
<evidence type="ECO:0000313" key="2">
    <source>
        <dbReference type="EMBL" id="KIM45601.1"/>
    </source>
</evidence>
<feature type="region of interest" description="Disordered" evidence="1">
    <location>
        <begin position="29"/>
        <end position="69"/>
    </location>
</feature>
<sequence>MYCVFQLARALVIAPAQNVISPSLTLPKYRIRDEGDNPERRRNEPWSQCDSRHRISDRFDQGNWDSQQV</sequence>
<protein>
    <submittedName>
        <fullName evidence="2">Uncharacterized protein</fullName>
    </submittedName>
</protein>
<dbReference type="EMBL" id="KN831772">
    <property type="protein sequence ID" value="KIM45601.1"/>
    <property type="molecule type" value="Genomic_DNA"/>
</dbReference>
<reference evidence="2 3" key="1">
    <citation type="submission" date="2014-04" db="EMBL/GenBank/DDBJ databases">
        <authorList>
            <consortium name="DOE Joint Genome Institute"/>
            <person name="Kuo A."/>
            <person name="Gay G."/>
            <person name="Dore J."/>
            <person name="Kohler A."/>
            <person name="Nagy L.G."/>
            <person name="Floudas D."/>
            <person name="Copeland A."/>
            <person name="Barry K.W."/>
            <person name="Cichocki N."/>
            <person name="Veneault-Fourrey C."/>
            <person name="LaButti K."/>
            <person name="Lindquist E.A."/>
            <person name="Lipzen A."/>
            <person name="Lundell T."/>
            <person name="Morin E."/>
            <person name="Murat C."/>
            <person name="Sun H."/>
            <person name="Tunlid A."/>
            <person name="Henrissat B."/>
            <person name="Grigoriev I.V."/>
            <person name="Hibbett D.S."/>
            <person name="Martin F."/>
            <person name="Nordberg H.P."/>
            <person name="Cantor M.N."/>
            <person name="Hua S.X."/>
        </authorList>
    </citation>
    <scope>NUCLEOTIDE SEQUENCE [LARGE SCALE GENOMIC DNA]</scope>
    <source>
        <strain evidence="3">h7</strain>
    </source>
</reference>
<dbReference type="Proteomes" id="UP000053424">
    <property type="component" value="Unassembled WGS sequence"/>
</dbReference>
<accession>A0A0C3CPC4</accession>
<reference evidence="3" key="2">
    <citation type="submission" date="2015-01" db="EMBL/GenBank/DDBJ databases">
        <title>Evolutionary Origins and Diversification of the Mycorrhizal Mutualists.</title>
        <authorList>
            <consortium name="DOE Joint Genome Institute"/>
            <consortium name="Mycorrhizal Genomics Consortium"/>
            <person name="Kohler A."/>
            <person name="Kuo A."/>
            <person name="Nagy L.G."/>
            <person name="Floudas D."/>
            <person name="Copeland A."/>
            <person name="Barry K.W."/>
            <person name="Cichocki N."/>
            <person name="Veneault-Fourrey C."/>
            <person name="LaButti K."/>
            <person name="Lindquist E.A."/>
            <person name="Lipzen A."/>
            <person name="Lundell T."/>
            <person name="Morin E."/>
            <person name="Murat C."/>
            <person name="Riley R."/>
            <person name="Ohm R."/>
            <person name="Sun H."/>
            <person name="Tunlid A."/>
            <person name="Henrissat B."/>
            <person name="Grigoriev I.V."/>
            <person name="Hibbett D.S."/>
            <person name="Martin F."/>
        </authorList>
    </citation>
    <scope>NUCLEOTIDE SEQUENCE [LARGE SCALE GENOMIC DNA]</scope>
    <source>
        <strain evidence="3">h7</strain>
    </source>
</reference>
<evidence type="ECO:0000313" key="3">
    <source>
        <dbReference type="Proteomes" id="UP000053424"/>
    </source>
</evidence>